<dbReference type="NCBIfam" id="TIGR04183">
    <property type="entry name" value="Por_Secre_tail"/>
    <property type="match status" value="1"/>
</dbReference>
<feature type="domain" description="Secretion system C-terminal sorting" evidence="2">
    <location>
        <begin position="94"/>
        <end position="162"/>
    </location>
</feature>
<dbReference type="EMBL" id="JBHUOM010000042">
    <property type="protein sequence ID" value="MFD2937674.1"/>
    <property type="molecule type" value="Genomic_DNA"/>
</dbReference>
<dbReference type="Pfam" id="PF18962">
    <property type="entry name" value="Por_Secre_tail"/>
    <property type="match status" value="1"/>
</dbReference>
<accession>A0ABW6AQA4</accession>
<dbReference type="InterPro" id="IPR026444">
    <property type="entry name" value="Secre_tail"/>
</dbReference>
<evidence type="ECO:0000313" key="3">
    <source>
        <dbReference type="EMBL" id="MFD2937674.1"/>
    </source>
</evidence>
<reference evidence="4" key="1">
    <citation type="journal article" date="2019" name="Int. J. Syst. Evol. Microbiol.">
        <title>The Global Catalogue of Microorganisms (GCM) 10K type strain sequencing project: providing services to taxonomists for standard genome sequencing and annotation.</title>
        <authorList>
            <consortium name="The Broad Institute Genomics Platform"/>
            <consortium name="The Broad Institute Genome Sequencing Center for Infectious Disease"/>
            <person name="Wu L."/>
            <person name="Ma J."/>
        </authorList>
    </citation>
    <scope>NUCLEOTIDE SEQUENCE [LARGE SCALE GENOMIC DNA]</scope>
    <source>
        <strain evidence="4">KCTC 52490</strain>
    </source>
</reference>
<dbReference type="RefSeq" id="WP_381507975.1">
    <property type="nucleotide sequence ID" value="NZ_JBHUOM010000042.1"/>
</dbReference>
<comment type="caution">
    <text evidence="3">The sequence shown here is derived from an EMBL/GenBank/DDBJ whole genome shotgun (WGS) entry which is preliminary data.</text>
</comment>
<evidence type="ECO:0000313" key="4">
    <source>
        <dbReference type="Proteomes" id="UP001597512"/>
    </source>
</evidence>
<name>A0ABW6AQA4_9BACT</name>
<protein>
    <submittedName>
        <fullName evidence="3">T9SS type A sorting domain-containing protein</fullName>
    </submittedName>
</protein>
<keyword evidence="4" id="KW-1185">Reference proteome</keyword>
<feature type="signal peptide" evidence="1">
    <location>
        <begin position="1"/>
        <end position="20"/>
    </location>
</feature>
<organism evidence="3 4">
    <name type="scientific">Spirosoma flavum</name>
    <dbReference type="NCBI Taxonomy" id="2048557"/>
    <lineage>
        <taxon>Bacteria</taxon>
        <taxon>Pseudomonadati</taxon>
        <taxon>Bacteroidota</taxon>
        <taxon>Cytophagia</taxon>
        <taxon>Cytophagales</taxon>
        <taxon>Cytophagaceae</taxon>
        <taxon>Spirosoma</taxon>
    </lineage>
</organism>
<feature type="chain" id="PRO_5045733771" evidence="1">
    <location>
        <begin position="21"/>
        <end position="169"/>
    </location>
</feature>
<keyword evidence="1" id="KW-0732">Signal</keyword>
<gene>
    <name evidence="3" type="ORF">ACFS25_28145</name>
</gene>
<sequence>MKHILLSLTCFLAMSQTSFAQLFSPSVVAAAGSSARTKTLALEWTLGELVVTTAQTGGRLYTQGFHQPTLRVEELATRVELSGQDAAYRISVAPNPVVSVLNVSISAPDENSLALSLMDMNGHQQLAKTVTGSTAPWPIEMAHLPAGTYLLRISQSTGRPVKTYKIIKQ</sequence>
<evidence type="ECO:0000259" key="2">
    <source>
        <dbReference type="Pfam" id="PF18962"/>
    </source>
</evidence>
<dbReference type="Proteomes" id="UP001597512">
    <property type="component" value="Unassembled WGS sequence"/>
</dbReference>
<evidence type="ECO:0000256" key="1">
    <source>
        <dbReference type="SAM" id="SignalP"/>
    </source>
</evidence>
<proteinExistence type="predicted"/>
<dbReference type="Gene3D" id="2.60.120.380">
    <property type="match status" value="1"/>
</dbReference>